<dbReference type="RefSeq" id="WP_158061798.1">
    <property type="nucleotide sequence ID" value="NZ_CP044427.1"/>
</dbReference>
<evidence type="ECO:0000256" key="2">
    <source>
        <dbReference type="ARBA" id="ARBA00023012"/>
    </source>
</evidence>
<dbReference type="PANTHER" id="PTHR48111:SF28">
    <property type="entry name" value="TRANSCRIPTIONAL REGULATORY PROTEIN TCRX-RELATED"/>
    <property type="match status" value="1"/>
</dbReference>
<evidence type="ECO:0000313" key="10">
    <source>
        <dbReference type="EMBL" id="QFG69424.1"/>
    </source>
</evidence>
<dbReference type="SMART" id="SM00448">
    <property type="entry name" value="REC"/>
    <property type="match status" value="1"/>
</dbReference>
<dbReference type="FunFam" id="1.10.10.10:FF:000005">
    <property type="entry name" value="Two-component system response regulator"/>
    <property type="match status" value="1"/>
</dbReference>
<evidence type="ECO:0000256" key="1">
    <source>
        <dbReference type="ARBA" id="ARBA00022553"/>
    </source>
</evidence>
<evidence type="ECO:0000256" key="6">
    <source>
        <dbReference type="PROSITE-ProRule" id="PRU00169"/>
    </source>
</evidence>
<name>A0A5J6V7V6_9MICO</name>
<dbReference type="InterPro" id="IPR039420">
    <property type="entry name" value="WalR-like"/>
</dbReference>
<evidence type="ECO:0000256" key="4">
    <source>
        <dbReference type="ARBA" id="ARBA00023125"/>
    </source>
</evidence>
<dbReference type="GO" id="GO:0005829">
    <property type="term" value="C:cytosol"/>
    <property type="evidence" value="ECO:0007669"/>
    <property type="project" value="TreeGrafter"/>
</dbReference>
<keyword evidence="4 7" id="KW-0238">DNA-binding</keyword>
<keyword evidence="2" id="KW-0902">Two-component regulatory system</keyword>
<dbReference type="OrthoDB" id="9812490at2"/>
<feature type="DNA-binding region" description="OmpR/PhoB-type" evidence="7">
    <location>
        <begin position="138"/>
        <end position="235"/>
    </location>
</feature>
<evidence type="ECO:0000259" key="8">
    <source>
        <dbReference type="PROSITE" id="PS50110"/>
    </source>
</evidence>
<dbReference type="GO" id="GO:0032993">
    <property type="term" value="C:protein-DNA complex"/>
    <property type="evidence" value="ECO:0007669"/>
    <property type="project" value="TreeGrafter"/>
</dbReference>
<dbReference type="InterPro" id="IPR001789">
    <property type="entry name" value="Sig_transdc_resp-reg_receiver"/>
</dbReference>
<dbReference type="EMBL" id="CP044427">
    <property type="protein sequence ID" value="QFG69424.1"/>
    <property type="molecule type" value="Genomic_DNA"/>
</dbReference>
<dbReference type="Gene3D" id="3.40.50.2300">
    <property type="match status" value="1"/>
</dbReference>
<dbReference type="Pfam" id="PF00486">
    <property type="entry name" value="Trans_reg_C"/>
    <property type="match status" value="1"/>
</dbReference>
<feature type="domain" description="Response regulatory" evidence="8">
    <location>
        <begin position="13"/>
        <end position="127"/>
    </location>
</feature>
<protein>
    <submittedName>
        <fullName evidence="10">Response regulator transcription factor</fullName>
    </submittedName>
</protein>
<keyword evidence="3" id="KW-0805">Transcription regulation</keyword>
<dbReference type="KEGG" id="serw:FY030_12555"/>
<dbReference type="FunFam" id="3.40.50.2300:FF:000001">
    <property type="entry name" value="DNA-binding response regulator PhoB"/>
    <property type="match status" value="1"/>
</dbReference>
<dbReference type="InterPro" id="IPR036388">
    <property type="entry name" value="WH-like_DNA-bd_sf"/>
</dbReference>
<dbReference type="Proteomes" id="UP000326546">
    <property type="component" value="Chromosome"/>
</dbReference>
<dbReference type="CDD" id="cd00383">
    <property type="entry name" value="trans_reg_C"/>
    <property type="match status" value="1"/>
</dbReference>
<keyword evidence="5" id="KW-0804">Transcription</keyword>
<dbReference type="PROSITE" id="PS50110">
    <property type="entry name" value="RESPONSE_REGULATORY"/>
    <property type="match status" value="1"/>
</dbReference>
<dbReference type="GO" id="GO:0000976">
    <property type="term" value="F:transcription cis-regulatory region binding"/>
    <property type="evidence" value="ECO:0007669"/>
    <property type="project" value="TreeGrafter"/>
</dbReference>
<dbReference type="GO" id="GO:0000156">
    <property type="term" value="F:phosphorelay response regulator activity"/>
    <property type="evidence" value="ECO:0007669"/>
    <property type="project" value="TreeGrafter"/>
</dbReference>
<dbReference type="SMART" id="SM00862">
    <property type="entry name" value="Trans_reg_C"/>
    <property type="match status" value="1"/>
</dbReference>
<organism evidence="10 11">
    <name type="scientific">Ornithinimicrobium pratense</name>
    <dbReference type="NCBI Taxonomy" id="2593973"/>
    <lineage>
        <taxon>Bacteria</taxon>
        <taxon>Bacillati</taxon>
        <taxon>Actinomycetota</taxon>
        <taxon>Actinomycetes</taxon>
        <taxon>Micrococcales</taxon>
        <taxon>Ornithinimicrobiaceae</taxon>
        <taxon>Ornithinimicrobium</taxon>
    </lineage>
</organism>
<accession>A0A5J6V7V6</accession>
<keyword evidence="11" id="KW-1185">Reference proteome</keyword>
<evidence type="ECO:0000313" key="11">
    <source>
        <dbReference type="Proteomes" id="UP000326546"/>
    </source>
</evidence>
<dbReference type="GO" id="GO:0006355">
    <property type="term" value="P:regulation of DNA-templated transcription"/>
    <property type="evidence" value="ECO:0007669"/>
    <property type="project" value="InterPro"/>
</dbReference>
<sequence>MSASATAHEPEATLLVVEDETNIRELLTTSLRFAGFAVHAAPDGRTALQLAGEHDFDLAVLDIMLPDMDGFTVTRTLRDRGADLPIVFLTARDSLDDKVKGLTVGGDDYVTKPFSLEEVVARIRAVLRRTRMVDEEDGHVLRVADLELDEDSHEVRRAGKVIEVSPTEFKLLRYLMLNPGRVLSKSQILDHVWDYDFRGEMNIVESYISYLRRKIDVVGEPMIHTKRGVGYVLRAPRPA</sequence>
<evidence type="ECO:0000256" key="7">
    <source>
        <dbReference type="PROSITE-ProRule" id="PRU01091"/>
    </source>
</evidence>
<dbReference type="Gene3D" id="6.10.250.690">
    <property type="match status" value="1"/>
</dbReference>
<dbReference type="AlphaFoldDB" id="A0A5J6V7V6"/>
<gene>
    <name evidence="10" type="ORF">FY030_12555</name>
</gene>
<dbReference type="SUPFAM" id="SSF52172">
    <property type="entry name" value="CheY-like"/>
    <property type="match status" value="1"/>
</dbReference>
<dbReference type="InterPro" id="IPR016032">
    <property type="entry name" value="Sig_transdc_resp-reg_C-effctor"/>
</dbReference>
<dbReference type="Gene3D" id="1.10.10.10">
    <property type="entry name" value="Winged helix-like DNA-binding domain superfamily/Winged helix DNA-binding domain"/>
    <property type="match status" value="1"/>
</dbReference>
<dbReference type="PROSITE" id="PS51755">
    <property type="entry name" value="OMPR_PHOB"/>
    <property type="match status" value="1"/>
</dbReference>
<reference evidence="10 11" key="1">
    <citation type="submission" date="2019-09" db="EMBL/GenBank/DDBJ databases">
        <title>Serinicoccus pratensis sp. nov., isolated from meadow soil.</title>
        <authorList>
            <person name="Zhang W."/>
        </authorList>
    </citation>
    <scope>NUCLEOTIDE SEQUENCE [LARGE SCALE GENOMIC DNA]</scope>
    <source>
        <strain evidence="10 11">W204</strain>
    </source>
</reference>
<evidence type="ECO:0000259" key="9">
    <source>
        <dbReference type="PROSITE" id="PS51755"/>
    </source>
</evidence>
<dbReference type="InterPro" id="IPR011006">
    <property type="entry name" value="CheY-like_superfamily"/>
</dbReference>
<proteinExistence type="predicted"/>
<evidence type="ECO:0000256" key="3">
    <source>
        <dbReference type="ARBA" id="ARBA00023015"/>
    </source>
</evidence>
<dbReference type="PANTHER" id="PTHR48111">
    <property type="entry name" value="REGULATOR OF RPOS"/>
    <property type="match status" value="1"/>
</dbReference>
<evidence type="ECO:0000256" key="5">
    <source>
        <dbReference type="ARBA" id="ARBA00023163"/>
    </source>
</evidence>
<dbReference type="InterPro" id="IPR001867">
    <property type="entry name" value="OmpR/PhoB-type_DNA-bd"/>
</dbReference>
<dbReference type="Pfam" id="PF00072">
    <property type="entry name" value="Response_reg"/>
    <property type="match status" value="1"/>
</dbReference>
<feature type="domain" description="OmpR/PhoB-type" evidence="9">
    <location>
        <begin position="138"/>
        <end position="235"/>
    </location>
</feature>
<keyword evidence="1 6" id="KW-0597">Phosphoprotein</keyword>
<dbReference type="SUPFAM" id="SSF46894">
    <property type="entry name" value="C-terminal effector domain of the bipartite response regulators"/>
    <property type="match status" value="1"/>
</dbReference>
<feature type="modified residue" description="4-aspartylphosphate" evidence="6">
    <location>
        <position position="62"/>
    </location>
</feature>